<evidence type="ECO:0000256" key="12">
    <source>
        <dbReference type="ARBA" id="ARBA00047589"/>
    </source>
</evidence>
<dbReference type="GO" id="GO:0046872">
    <property type="term" value="F:metal ion binding"/>
    <property type="evidence" value="ECO:0007669"/>
    <property type="project" value="UniProtKB-KW"/>
</dbReference>
<reference evidence="13 14" key="1">
    <citation type="submission" date="2018-12" db="EMBL/GenBank/DDBJ databases">
        <title>Lysinibacillus antri sp. nov., isolated from a cave soil.</title>
        <authorList>
            <person name="Narsing Rao M.P."/>
            <person name="Zhang H."/>
            <person name="Dong Z.-Y."/>
            <person name="Niu X.-K."/>
            <person name="Zhang K."/>
            <person name="Fang B.-Z."/>
            <person name="Kang Y.-Q."/>
            <person name="Xiao M."/>
            <person name="Li W.-J."/>
        </authorList>
    </citation>
    <scope>NUCLEOTIDE SEQUENCE [LARGE SCALE GENOMIC DNA]</scope>
    <source>
        <strain evidence="13 14">SYSU K30002</strain>
    </source>
</reference>
<protein>
    <recommendedName>
        <fullName evidence="4">Phosphate propanoyltransferase</fullName>
        <ecNumber evidence="3">2.3.1.222</ecNumber>
    </recommendedName>
    <alternativeName>
        <fullName evidence="10">Phosphate acyltransferase PduL</fullName>
    </alternativeName>
    <alternativeName>
        <fullName evidence="9">Phosphotransacylase PduL</fullName>
    </alternativeName>
    <alternativeName>
        <fullName evidence="11">Propanediol utilization protein PduL</fullName>
    </alternativeName>
</protein>
<dbReference type="EC" id="2.3.1.222" evidence="3"/>
<comment type="similarity">
    <text evidence="2">Belongs to the PduL family.</text>
</comment>
<organism evidence="13 14">
    <name type="scientific">Lysinibacillus antri</name>
    <dbReference type="NCBI Taxonomy" id="2498145"/>
    <lineage>
        <taxon>Bacteria</taxon>
        <taxon>Bacillati</taxon>
        <taxon>Bacillota</taxon>
        <taxon>Bacilli</taxon>
        <taxon>Bacillales</taxon>
        <taxon>Bacillaceae</taxon>
        <taxon>Lysinibacillus</taxon>
    </lineage>
</organism>
<dbReference type="Proteomes" id="UP000287910">
    <property type="component" value="Unassembled WGS sequence"/>
</dbReference>
<evidence type="ECO:0000256" key="9">
    <source>
        <dbReference type="ARBA" id="ARBA00030044"/>
    </source>
</evidence>
<dbReference type="PANTHER" id="PTHR39453">
    <property type="entry name" value="PHOSPHATE PROPANOYLTRANSFERASE"/>
    <property type="match status" value="1"/>
</dbReference>
<dbReference type="GO" id="GO:0016747">
    <property type="term" value="F:acyltransferase activity, transferring groups other than amino-acyl groups"/>
    <property type="evidence" value="ECO:0007669"/>
    <property type="project" value="InterPro"/>
</dbReference>
<evidence type="ECO:0000256" key="10">
    <source>
        <dbReference type="ARBA" id="ARBA00030939"/>
    </source>
</evidence>
<comment type="caution">
    <text evidence="13">The sequence shown here is derived from an EMBL/GenBank/DDBJ whole genome shotgun (WGS) entry which is preliminary data.</text>
</comment>
<comment type="catalytic activity">
    <reaction evidence="12">
        <text>propanoyl-CoA + phosphate = propanoyl phosphate + CoA</text>
        <dbReference type="Rhea" id="RHEA:28046"/>
        <dbReference type="ChEBI" id="CHEBI:43474"/>
        <dbReference type="ChEBI" id="CHEBI:57287"/>
        <dbReference type="ChEBI" id="CHEBI:57392"/>
        <dbReference type="ChEBI" id="CHEBI:58933"/>
        <dbReference type="EC" id="2.3.1.222"/>
    </reaction>
</comment>
<evidence type="ECO:0000256" key="5">
    <source>
        <dbReference type="ARBA" id="ARBA00022679"/>
    </source>
</evidence>
<evidence type="ECO:0000256" key="8">
    <source>
        <dbReference type="ARBA" id="ARBA00023315"/>
    </source>
</evidence>
<evidence type="ECO:0000256" key="6">
    <source>
        <dbReference type="ARBA" id="ARBA00022723"/>
    </source>
</evidence>
<keyword evidence="5 13" id="KW-0808">Transferase</keyword>
<dbReference type="EMBL" id="RYYR01000041">
    <property type="protein sequence ID" value="RUL47274.1"/>
    <property type="molecule type" value="Genomic_DNA"/>
</dbReference>
<keyword evidence="8 13" id="KW-0012">Acyltransferase</keyword>
<evidence type="ECO:0000256" key="1">
    <source>
        <dbReference type="ARBA" id="ARBA00001947"/>
    </source>
</evidence>
<proteinExistence type="inferred from homology"/>
<evidence type="ECO:0000313" key="13">
    <source>
        <dbReference type="EMBL" id="RUL47274.1"/>
    </source>
</evidence>
<gene>
    <name evidence="13" type="primary">pduL</name>
    <name evidence="13" type="ORF">EK386_18595</name>
</gene>
<name>A0A3S0P3G0_9BACI</name>
<evidence type="ECO:0000256" key="4">
    <source>
        <dbReference type="ARBA" id="ARBA00020837"/>
    </source>
</evidence>
<sequence>MDEQLIQAIVEQVLTQLNQSTTPTEALDQRIPIAVSARHVHLSLEHIEHLFGEGYTLTPKSELSQPRQFAAMEQVTIVGPKDAISNVRVLGPARDLTQVEVSLTDARKLGIHAPLRFSGDIQNSAPVTIVGPKGSIYLHEGCIVAASHIHMSPDDARRFNVTEGQSINVRAHSARPVIFTNVKIRVSERYRLEMHIDTDEGNAAFIQGSSYGEIISEEETNQPIPTIKKEASTPEQKKELVVYQKKVLTEQAVLKLTTPELLLPKKTIVTALAEDAARRKGITLVRQ</sequence>
<comment type="cofactor">
    <cofactor evidence="1">
        <name>Zn(2+)</name>
        <dbReference type="ChEBI" id="CHEBI:29105"/>
    </cofactor>
</comment>
<evidence type="ECO:0000256" key="3">
    <source>
        <dbReference type="ARBA" id="ARBA00012206"/>
    </source>
</evidence>
<accession>A0A3S0P3G0</accession>
<keyword evidence="7" id="KW-0862">Zinc</keyword>
<keyword evidence="6" id="KW-0479">Metal-binding</keyword>
<evidence type="ECO:0000256" key="2">
    <source>
        <dbReference type="ARBA" id="ARBA00007342"/>
    </source>
</evidence>
<evidence type="ECO:0000256" key="11">
    <source>
        <dbReference type="ARBA" id="ARBA00033077"/>
    </source>
</evidence>
<dbReference type="RefSeq" id="WP_126660682.1">
    <property type="nucleotide sequence ID" value="NZ_RYYR01000041.1"/>
</dbReference>
<dbReference type="InterPro" id="IPR008300">
    <property type="entry name" value="PTAC"/>
</dbReference>
<evidence type="ECO:0000256" key="7">
    <source>
        <dbReference type="ARBA" id="ARBA00022833"/>
    </source>
</evidence>
<dbReference type="NCBIfam" id="NF011652">
    <property type="entry name" value="PRK15070.1"/>
    <property type="match status" value="1"/>
</dbReference>
<dbReference type="PANTHER" id="PTHR39453:SF1">
    <property type="entry name" value="PHOSPHATE PROPANOYLTRANSFERASE"/>
    <property type="match status" value="1"/>
</dbReference>
<evidence type="ECO:0000313" key="14">
    <source>
        <dbReference type="Proteomes" id="UP000287910"/>
    </source>
</evidence>
<dbReference type="AlphaFoldDB" id="A0A3S0P3G0"/>
<dbReference type="Pfam" id="PF06130">
    <property type="entry name" value="PTAC"/>
    <property type="match status" value="1"/>
</dbReference>
<keyword evidence="14" id="KW-1185">Reference proteome</keyword>